<dbReference type="SUPFAM" id="SSF52540">
    <property type="entry name" value="P-loop containing nucleoside triphosphate hydrolases"/>
    <property type="match status" value="1"/>
</dbReference>
<dbReference type="RefSeq" id="WP_244349191.1">
    <property type="nucleotide sequence ID" value="NZ_JAFIRA010000005.1"/>
</dbReference>
<dbReference type="Pfam" id="PF06144">
    <property type="entry name" value="DNA_pol3_delta"/>
    <property type="match status" value="1"/>
</dbReference>
<keyword evidence="3 11" id="KW-0808">Transferase</keyword>
<evidence type="ECO:0000256" key="4">
    <source>
        <dbReference type="ARBA" id="ARBA00022695"/>
    </source>
</evidence>
<evidence type="ECO:0000256" key="2">
    <source>
        <dbReference type="ARBA" id="ARBA00017703"/>
    </source>
</evidence>
<dbReference type="InterPro" id="IPR027417">
    <property type="entry name" value="P-loop_NTPase"/>
</dbReference>
<dbReference type="SUPFAM" id="SSF48019">
    <property type="entry name" value="post-AAA+ oligomerization domain-like"/>
    <property type="match status" value="1"/>
</dbReference>
<dbReference type="InterPro" id="IPR008921">
    <property type="entry name" value="DNA_pol3_clamp-load_cplx_C"/>
</dbReference>
<dbReference type="InterPro" id="IPR005790">
    <property type="entry name" value="DNA_polIII_delta"/>
</dbReference>
<dbReference type="Proteomes" id="UP000830835">
    <property type="component" value="Unassembled WGS sequence"/>
</dbReference>
<accession>A0ABT0C871</accession>
<evidence type="ECO:0000256" key="1">
    <source>
        <dbReference type="ARBA" id="ARBA00012417"/>
    </source>
</evidence>
<keyword evidence="5" id="KW-0235">DNA replication</keyword>
<dbReference type="Gene3D" id="1.20.272.10">
    <property type="match status" value="1"/>
</dbReference>
<evidence type="ECO:0000256" key="3">
    <source>
        <dbReference type="ARBA" id="ARBA00022679"/>
    </source>
</evidence>
<evidence type="ECO:0000259" key="10">
    <source>
        <dbReference type="Pfam" id="PF21694"/>
    </source>
</evidence>
<reference evidence="11" key="1">
    <citation type="submission" date="2021-02" db="EMBL/GenBank/DDBJ databases">
        <title>The CRISPR/cas machinery reduction and long-range gene transfer in the hot spring cyanobacterium Synechococcus.</title>
        <authorList>
            <person name="Dvorak P."/>
            <person name="Jahodarova E."/>
            <person name="Hasler P."/>
            <person name="Poulickova A."/>
        </authorList>
    </citation>
    <scope>NUCLEOTIDE SEQUENCE</scope>
    <source>
        <strain evidence="11">Rupite</strain>
    </source>
</reference>
<dbReference type="PANTHER" id="PTHR34388">
    <property type="entry name" value="DNA POLYMERASE III SUBUNIT DELTA"/>
    <property type="match status" value="1"/>
</dbReference>
<dbReference type="Pfam" id="PF21694">
    <property type="entry name" value="DNA_pol3_delta_C"/>
    <property type="match status" value="1"/>
</dbReference>
<dbReference type="NCBIfam" id="TIGR01128">
    <property type="entry name" value="holA"/>
    <property type="match status" value="1"/>
</dbReference>
<comment type="caution">
    <text evidence="11">The sequence shown here is derived from an EMBL/GenBank/DDBJ whole genome shotgun (WGS) entry which is preliminary data.</text>
</comment>
<sequence>MPVYFYWGEDHYRLMQAVQQLREQVLDPDWAAFNYDRLPPESTITGLNQAMTPPFGAGARLVWLEDTHLTQHCPEDLWEEVERTLAQLPSTTHLLLTTTSKPDGRLKSTKILKKTAIVREFQPLAAWDEEGILKQVHSEASQRHLKLSPEAAQKLAEAVGNDSRRLVMELEKLALFTAGSRDPITPEQIEALVPASAYNSFQLAACLRKGDLDQALLILTHLLDQNEPALKILAVLVGQFRTWLWVRLLLDQGERDPKAIAQKAEIGNPNRVYFLQKEVGSLKTVTLLKVMQQLLQLEYDLKQGQPERGAFQEALIQIVALLKAA</sequence>
<evidence type="ECO:0000259" key="9">
    <source>
        <dbReference type="Pfam" id="PF06144"/>
    </source>
</evidence>
<dbReference type="EMBL" id="JAFIRA010000005">
    <property type="protein sequence ID" value="MCJ2541980.1"/>
    <property type="molecule type" value="Genomic_DNA"/>
</dbReference>
<dbReference type="PANTHER" id="PTHR34388:SF1">
    <property type="entry name" value="DNA POLYMERASE III SUBUNIT DELTA"/>
    <property type="match status" value="1"/>
</dbReference>
<gene>
    <name evidence="11" type="primary">holA</name>
    <name evidence="11" type="ORF">JX360_03505</name>
</gene>
<dbReference type="Gene3D" id="1.10.8.60">
    <property type="match status" value="1"/>
</dbReference>
<feature type="domain" description="DNA polymerase III delta subunit-like C-terminal" evidence="10">
    <location>
        <begin position="199"/>
        <end position="315"/>
    </location>
</feature>
<keyword evidence="6" id="KW-0239">DNA-directed DNA polymerase</keyword>
<proteinExistence type="inferred from homology"/>
<keyword evidence="12" id="KW-1185">Reference proteome</keyword>
<comment type="catalytic activity">
    <reaction evidence="8">
        <text>DNA(n) + a 2'-deoxyribonucleoside 5'-triphosphate = DNA(n+1) + diphosphate</text>
        <dbReference type="Rhea" id="RHEA:22508"/>
        <dbReference type="Rhea" id="RHEA-COMP:17339"/>
        <dbReference type="Rhea" id="RHEA-COMP:17340"/>
        <dbReference type="ChEBI" id="CHEBI:33019"/>
        <dbReference type="ChEBI" id="CHEBI:61560"/>
        <dbReference type="ChEBI" id="CHEBI:173112"/>
        <dbReference type="EC" id="2.7.7.7"/>
    </reaction>
</comment>
<organism evidence="11 12">
    <name type="scientific">Thermostichus vulcanus str. 'Rupite'</name>
    <dbReference type="NCBI Taxonomy" id="2813851"/>
    <lineage>
        <taxon>Bacteria</taxon>
        <taxon>Bacillati</taxon>
        <taxon>Cyanobacteriota</taxon>
        <taxon>Cyanophyceae</taxon>
        <taxon>Thermostichales</taxon>
        <taxon>Thermostichaceae</taxon>
        <taxon>Thermostichus</taxon>
    </lineage>
</organism>
<evidence type="ECO:0000256" key="8">
    <source>
        <dbReference type="ARBA" id="ARBA00049244"/>
    </source>
</evidence>
<evidence type="ECO:0000313" key="12">
    <source>
        <dbReference type="Proteomes" id="UP000830835"/>
    </source>
</evidence>
<protein>
    <recommendedName>
        <fullName evidence="2">DNA polymerase III subunit delta</fullName>
        <ecNumber evidence="1">2.7.7.7</ecNumber>
    </recommendedName>
</protein>
<evidence type="ECO:0000256" key="5">
    <source>
        <dbReference type="ARBA" id="ARBA00022705"/>
    </source>
</evidence>
<dbReference type="InterPro" id="IPR010372">
    <property type="entry name" value="DNA_pol3_delta_N"/>
</dbReference>
<feature type="domain" description="DNA polymerase III delta N-terminal" evidence="9">
    <location>
        <begin position="4"/>
        <end position="121"/>
    </location>
</feature>
<dbReference type="Gene3D" id="3.40.50.300">
    <property type="entry name" value="P-loop containing nucleotide triphosphate hydrolases"/>
    <property type="match status" value="1"/>
</dbReference>
<comment type="similarity">
    <text evidence="7">Belongs to the DNA polymerase HolA subunit family.</text>
</comment>
<dbReference type="EC" id="2.7.7.7" evidence="1"/>
<name>A0ABT0C871_THEVL</name>
<dbReference type="GO" id="GO:0003887">
    <property type="term" value="F:DNA-directed DNA polymerase activity"/>
    <property type="evidence" value="ECO:0007669"/>
    <property type="project" value="UniProtKB-EC"/>
</dbReference>
<keyword evidence="4 11" id="KW-0548">Nucleotidyltransferase</keyword>
<evidence type="ECO:0000256" key="7">
    <source>
        <dbReference type="ARBA" id="ARBA00034754"/>
    </source>
</evidence>
<evidence type="ECO:0000313" key="11">
    <source>
        <dbReference type="EMBL" id="MCJ2541980.1"/>
    </source>
</evidence>
<dbReference type="InterPro" id="IPR048466">
    <property type="entry name" value="DNA_pol3_delta-like_C"/>
</dbReference>
<evidence type="ECO:0000256" key="6">
    <source>
        <dbReference type="ARBA" id="ARBA00022932"/>
    </source>
</evidence>